<feature type="compositionally biased region" description="Acidic residues" evidence="1">
    <location>
        <begin position="210"/>
        <end position="219"/>
    </location>
</feature>
<dbReference type="PROSITE" id="PS50174">
    <property type="entry name" value="G_PATCH"/>
    <property type="match status" value="1"/>
</dbReference>
<dbReference type="InterPro" id="IPR000467">
    <property type="entry name" value="G_patch_dom"/>
</dbReference>
<evidence type="ECO:0000313" key="3">
    <source>
        <dbReference type="EMBL" id="RDX85202.1"/>
    </source>
</evidence>
<dbReference type="AlphaFoldDB" id="A0A371G3S7"/>
<feature type="region of interest" description="Disordered" evidence="1">
    <location>
        <begin position="1"/>
        <end position="57"/>
    </location>
</feature>
<keyword evidence="4" id="KW-1185">Reference proteome</keyword>
<comment type="caution">
    <text evidence="3">The sequence shown here is derived from an EMBL/GenBank/DDBJ whole genome shotgun (WGS) entry which is preliminary data.</text>
</comment>
<organism evidence="3 4">
    <name type="scientific">Mucuna pruriens</name>
    <name type="common">Velvet bean</name>
    <name type="synonym">Dolichos pruriens</name>
    <dbReference type="NCBI Taxonomy" id="157652"/>
    <lineage>
        <taxon>Eukaryota</taxon>
        <taxon>Viridiplantae</taxon>
        <taxon>Streptophyta</taxon>
        <taxon>Embryophyta</taxon>
        <taxon>Tracheophyta</taxon>
        <taxon>Spermatophyta</taxon>
        <taxon>Magnoliopsida</taxon>
        <taxon>eudicotyledons</taxon>
        <taxon>Gunneridae</taxon>
        <taxon>Pentapetalae</taxon>
        <taxon>rosids</taxon>
        <taxon>fabids</taxon>
        <taxon>Fabales</taxon>
        <taxon>Fabaceae</taxon>
        <taxon>Papilionoideae</taxon>
        <taxon>50 kb inversion clade</taxon>
        <taxon>NPAAA clade</taxon>
        <taxon>indigoferoid/millettioid clade</taxon>
        <taxon>Phaseoleae</taxon>
        <taxon>Mucuna</taxon>
    </lineage>
</organism>
<feature type="region of interest" description="Disordered" evidence="1">
    <location>
        <begin position="199"/>
        <end position="219"/>
    </location>
</feature>
<protein>
    <recommendedName>
        <fullName evidence="2">G-patch domain-containing protein</fullName>
    </recommendedName>
</protein>
<dbReference type="GO" id="GO:0003676">
    <property type="term" value="F:nucleic acid binding"/>
    <property type="evidence" value="ECO:0007669"/>
    <property type="project" value="InterPro"/>
</dbReference>
<evidence type="ECO:0000313" key="4">
    <source>
        <dbReference type="Proteomes" id="UP000257109"/>
    </source>
</evidence>
<dbReference type="Pfam" id="PF01585">
    <property type="entry name" value="G-patch"/>
    <property type="match status" value="1"/>
</dbReference>
<dbReference type="OrthoDB" id="1095202at2759"/>
<feature type="non-terminal residue" evidence="3">
    <location>
        <position position="1"/>
    </location>
</feature>
<evidence type="ECO:0000256" key="1">
    <source>
        <dbReference type="SAM" id="MobiDB-lite"/>
    </source>
</evidence>
<accession>A0A371G3S7</accession>
<proteinExistence type="predicted"/>
<name>A0A371G3S7_MUCPR</name>
<dbReference type="Proteomes" id="UP000257109">
    <property type="component" value="Unassembled WGS sequence"/>
</dbReference>
<gene>
    <name evidence="3" type="ORF">CR513_33639</name>
</gene>
<reference evidence="3" key="1">
    <citation type="submission" date="2018-05" db="EMBL/GenBank/DDBJ databases">
        <title>Draft genome of Mucuna pruriens seed.</title>
        <authorList>
            <person name="Nnadi N.E."/>
            <person name="Vos R."/>
            <person name="Hasami M.H."/>
            <person name="Devisetty U.K."/>
            <person name="Aguiy J.C."/>
        </authorList>
    </citation>
    <scope>NUCLEOTIDE SEQUENCE [LARGE SCALE GENOMIC DNA]</scope>
    <source>
        <strain evidence="3">JCA_2017</strain>
    </source>
</reference>
<feature type="domain" description="G-patch" evidence="2">
    <location>
        <begin position="96"/>
        <end position="142"/>
    </location>
</feature>
<evidence type="ECO:0000259" key="2">
    <source>
        <dbReference type="PROSITE" id="PS50174"/>
    </source>
</evidence>
<sequence>MANQNAIGPPPHSARDSPYKMPYEWNTEALANEEQEQQNAINNDEASSHAQKNVGAQHQEYIEGDEEALETSFQALEIVGTTSTETKGGDPRPSRVIVMGTKVLISNGFQPSKGLGKKLDGMTEPVALQENLGRSSLGYMGTVKKERPRRKTQSTQWIQLSLYCHFTSGGIISLDQIAVIGDQLLKLTEWIDNVILTPDNANKSNRQDEGEGPEEEALI</sequence>
<dbReference type="EMBL" id="QJKJ01006848">
    <property type="protein sequence ID" value="RDX85202.1"/>
    <property type="molecule type" value="Genomic_DNA"/>
</dbReference>